<sequence>MNFKDPAFEDCIISKIKAMKFPPSAEDSRTKVSLELIVK</sequence>
<dbReference type="HOGENOM" id="CLU_3305374_0_0_7"/>
<reference evidence="1 2" key="1">
    <citation type="journal article" date="2012" name="BMC Genomics">
        <title>Genome analysis of a simultaneously predatory and prey-independent, novel Bdellovibrio bacteriovorus from the River Tiber, supports in silico predictions of both ancient and recent lateral gene transfer from diverse bacteria.</title>
        <authorList>
            <person name="Hobley L."/>
            <person name="Lerner T.R."/>
            <person name="Williams L.E."/>
            <person name="Lambert C."/>
            <person name="Till R."/>
            <person name="Milner D.S."/>
            <person name="Basford S.M."/>
            <person name="Capeness M.J."/>
            <person name="Fenton A.K."/>
            <person name="Atterbury R.J."/>
            <person name="Harris M.A."/>
            <person name="Sockett R.E."/>
        </authorList>
    </citation>
    <scope>NUCLEOTIDE SEQUENCE [LARGE SCALE GENOMIC DNA]</scope>
    <source>
        <strain evidence="1 2">Tiberius</strain>
    </source>
</reference>
<evidence type="ECO:0000313" key="1">
    <source>
        <dbReference type="EMBL" id="AFY03085.1"/>
    </source>
</evidence>
<dbReference type="AlphaFoldDB" id="K7Z1X0"/>
<dbReference type="PATRIC" id="fig|1069642.3.peg.3376"/>
<evidence type="ECO:0000313" key="2">
    <source>
        <dbReference type="Proteomes" id="UP000010074"/>
    </source>
</evidence>
<organism evidence="1 2">
    <name type="scientific">Bdellovibrio bacteriovorus str. Tiberius</name>
    <dbReference type="NCBI Taxonomy" id="1069642"/>
    <lineage>
        <taxon>Bacteria</taxon>
        <taxon>Pseudomonadati</taxon>
        <taxon>Bdellovibrionota</taxon>
        <taxon>Bdellovibrionia</taxon>
        <taxon>Bdellovibrionales</taxon>
        <taxon>Pseudobdellovibrionaceae</taxon>
        <taxon>Bdellovibrio</taxon>
    </lineage>
</organism>
<dbReference type="EMBL" id="CP002930">
    <property type="protein sequence ID" value="AFY03085.1"/>
    <property type="molecule type" value="Genomic_DNA"/>
</dbReference>
<protein>
    <submittedName>
        <fullName evidence="1">Uncharacterized protein</fullName>
    </submittedName>
</protein>
<proteinExistence type="predicted"/>
<dbReference type="KEGG" id="bbat:Bdt_3410"/>
<name>K7Z1X0_BDEBC</name>
<accession>K7Z1X0</accession>
<dbReference type="Proteomes" id="UP000010074">
    <property type="component" value="Chromosome"/>
</dbReference>
<gene>
    <name evidence="1" type="ORF">Bdt_3410</name>
</gene>